<dbReference type="EMBL" id="CP017141">
    <property type="protein sequence ID" value="AOM76141.1"/>
    <property type="molecule type" value="Genomic_DNA"/>
</dbReference>
<keyword evidence="2" id="KW-1185">Reference proteome</keyword>
<gene>
    <name evidence="1" type="ORF">BFS30_02535</name>
</gene>
<organism evidence="1 2">
    <name type="scientific">Pedobacter steynii</name>
    <dbReference type="NCBI Taxonomy" id="430522"/>
    <lineage>
        <taxon>Bacteria</taxon>
        <taxon>Pseudomonadati</taxon>
        <taxon>Bacteroidota</taxon>
        <taxon>Sphingobacteriia</taxon>
        <taxon>Sphingobacteriales</taxon>
        <taxon>Sphingobacteriaceae</taxon>
        <taxon>Pedobacter</taxon>
    </lineage>
</organism>
<protein>
    <submittedName>
        <fullName evidence="1">Uncharacterized protein</fullName>
    </submittedName>
</protein>
<evidence type="ECO:0000313" key="1">
    <source>
        <dbReference type="EMBL" id="AOM76141.1"/>
    </source>
</evidence>
<dbReference type="KEGG" id="psty:BFS30_02535"/>
<name>A0A1D7QBT7_9SPHI</name>
<dbReference type="RefSeq" id="WP_069377837.1">
    <property type="nucleotide sequence ID" value="NZ_CP017141.1"/>
</dbReference>
<dbReference type="AlphaFoldDB" id="A0A1D7QBT7"/>
<reference evidence="1 2" key="1">
    <citation type="submission" date="2016-08" db="EMBL/GenBank/DDBJ databases">
        <authorList>
            <person name="Seilhamer J.J."/>
        </authorList>
    </citation>
    <scope>NUCLEOTIDE SEQUENCE [LARGE SCALE GENOMIC DNA]</scope>
    <source>
        <strain evidence="1 2">DX4</strain>
    </source>
</reference>
<dbReference type="Proteomes" id="UP000094313">
    <property type="component" value="Chromosome"/>
</dbReference>
<proteinExistence type="predicted"/>
<accession>A0A1D7QBT7</accession>
<evidence type="ECO:0000313" key="2">
    <source>
        <dbReference type="Proteomes" id="UP000094313"/>
    </source>
</evidence>
<sequence>MKKYASACRLFISDKLMQFHTQKKYVNETIISIPLTNSNEYAYDSFITAKPSLGVLENL</sequence>